<dbReference type="AlphaFoldDB" id="A0A6C0KSS1"/>
<reference evidence="1" key="1">
    <citation type="journal article" date="2020" name="Nature">
        <title>Giant virus diversity and host interactions through global metagenomics.</title>
        <authorList>
            <person name="Schulz F."/>
            <person name="Roux S."/>
            <person name="Paez-Espino D."/>
            <person name="Jungbluth S."/>
            <person name="Walsh D.A."/>
            <person name="Denef V.J."/>
            <person name="McMahon K.D."/>
            <person name="Konstantinidis K.T."/>
            <person name="Eloe-Fadrosh E.A."/>
            <person name="Kyrpides N.C."/>
            <person name="Woyke T."/>
        </authorList>
    </citation>
    <scope>NUCLEOTIDE SEQUENCE</scope>
    <source>
        <strain evidence="1">GVMAG-S-3300013014-136</strain>
    </source>
</reference>
<proteinExistence type="predicted"/>
<organism evidence="1">
    <name type="scientific">viral metagenome</name>
    <dbReference type="NCBI Taxonomy" id="1070528"/>
    <lineage>
        <taxon>unclassified sequences</taxon>
        <taxon>metagenomes</taxon>
        <taxon>organismal metagenomes</taxon>
    </lineage>
</organism>
<protein>
    <submittedName>
        <fullName evidence="1">Uncharacterized protein</fullName>
    </submittedName>
</protein>
<accession>A0A6C0KSS1</accession>
<evidence type="ECO:0000313" key="1">
    <source>
        <dbReference type="EMBL" id="QHU20241.1"/>
    </source>
</evidence>
<dbReference type="EMBL" id="MN740964">
    <property type="protein sequence ID" value="QHU20241.1"/>
    <property type="molecule type" value="Genomic_DNA"/>
</dbReference>
<name>A0A6C0KSS1_9ZZZZ</name>
<sequence length="133" mass="15020">MTRYCIILIIIFFIILMCAVCFCKKSDPYIAPTNYDSAILYFDEKLAPYLLPETIATIQKGVTSFFSPHIQLQLIPACDALPKDHHGLIVINFQGKQLQTPFGKDFNNLDNETRTAFGDLVFTQLFGFPSMAS</sequence>